<feature type="region of interest" description="Disordered" evidence="1">
    <location>
        <begin position="63"/>
        <end position="85"/>
    </location>
</feature>
<dbReference type="PANTHER" id="PTHR11697:SF230">
    <property type="entry name" value="ZINC FINGER, MYM DOMAIN CONTAINING 1"/>
    <property type="match status" value="1"/>
</dbReference>
<dbReference type="PANTHER" id="PTHR11697">
    <property type="entry name" value="GENERAL TRANSCRIPTION FACTOR 2-RELATED ZINC FINGER PROTEIN"/>
    <property type="match status" value="1"/>
</dbReference>
<dbReference type="EMBL" id="JARYMX010000007">
    <property type="protein sequence ID" value="KAJ9542778.1"/>
    <property type="molecule type" value="Genomic_DNA"/>
</dbReference>
<evidence type="ECO:0000256" key="1">
    <source>
        <dbReference type="SAM" id="MobiDB-lite"/>
    </source>
</evidence>
<keyword evidence="4" id="KW-1185">Reference proteome</keyword>
<feature type="compositionally biased region" description="Polar residues" evidence="1">
    <location>
        <begin position="28"/>
        <end position="37"/>
    </location>
</feature>
<evidence type="ECO:0000313" key="3">
    <source>
        <dbReference type="EMBL" id="KAJ9542778.1"/>
    </source>
</evidence>
<feature type="domain" description="DUF4371" evidence="2">
    <location>
        <begin position="76"/>
        <end position="193"/>
    </location>
</feature>
<evidence type="ECO:0000313" key="4">
    <source>
        <dbReference type="Proteomes" id="UP001172457"/>
    </source>
</evidence>
<dbReference type="AlphaFoldDB" id="A0AA38SPV2"/>
<dbReference type="Pfam" id="PF14291">
    <property type="entry name" value="DUF4371"/>
    <property type="match status" value="1"/>
</dbReference>
<name>A0AA38SPV2_9ASTR</name>
<sequence>MKLVFVKFAMRNRNNHRKENEEQESKDNSTTNMNQLNGDSIPALIPLVGPDIVTSKMEIFLKRKTQTSDNNKSGERHDESESSPNRGNFLELIKLVVGKVTLGNAPGNNLIVASGIPKDIRYSNIFQEINDDVFSLLIDESSDISKKEQMVVVLRYVTCGIVQERFVGLVHVKDTNALSFKLILNSYFKQHAFLLIQRFEALILGENSSAYYVQCFAHQLQLVVVAVAHKHIEVGKFFDMISSFMNVVCASCKRTYMIRENQKKKSFLLEDSEIHGGVHTTKRLSVWLMYFHLLLRCFGMLKMRVGILSVNVKQVCVLFTPDVAYFGAYKIIVTGSPQKKIKIS</sequence>
<feature type="region of interest" description="Disordered" evidence="1">
    <location>
        <begin position="10"/>
        <end position="37"/>
    </location>
</feature>
<organism evidence="3 4">
    <name type="scientific">Centaurea solstitialis</name>
    <name type="common">yellow star-thistle</name>
    <dbReference type="NCBI Taxonomy" id="347529"/>
    <lineage>
        <taxon>Eukaryota</taxon>
        <taxon>Viridiplantae</taxon>
        <taxon>Streptophyta</taxon>
        <taxon>Embryophyta</taxon>
        <taxon>Tracheophyta</taxon>
        <taxon>Spermatophyta</taxon>
        <taxon>Magnoliopsida</taxon>
        <taxon>eudicotyledons</taxon>
        <taxon>Gunneridae</taxon>
        <taxon>Pentapetalae</taxon>
        <taxon>asterids</taxon>
        <taxon>campanulids</taxon>
        <taxon>Asterales</taxon>
        <taxon>Asteraceae</taxon>
        <taxon>Carduoideae</taxon>
        <taxon>Cardueae</taxon>
        <taxon>Centaureinae</taxon>
        <taxon>Centaurea</taxon>
    </lineage>
</organism>
<accession>A0AA38SPV2</accession>
<protein>
    <recommendedName>
        <fullName evidence="2">DUF4371 domain-containing protein</fullName>
    </recommendedName>
</protein>
<reference evidence="3" key="1">
    <citation type="submission" date="2023-03" db="EMBL/GenBank/DDBJ databases">
        <title>Chromosome-scale reference genome and RAD-based genetic map of yellow starthistle (Centaurea solstitialis) reveal putative structural variation and QTLs associated with invader traits.</title>
        <authorList>
            <person name="Reatini B."/>
            <person name="Cang F.A."/>
            <person name="Jiang Q."/>
            <person name="Mckibben M.T.W."/>
            <person name="Barker M.S."/>
            <person name="Rieseberg L.H."/>
            <person name="Dlugosch K.M."/>
        </authorList>
    </citation>
    <scope>NUCLEOTIDE SEQUENCE</scope>
    <source>
        <strain evidence="3">CAN-66</strain>
        <tissue evidence="3">Leaf</tissue>
    </source>
</reference>
<gene>
    <name evidence="3" type="ORF">OSB04_029284</name>
</gene>
<dbReference type="InterPro" id="IPR055298">
    <property type="entry name" value="AtLOH3-like"/>
</dbReference>
<feature type="compositionally biased region" description="Basic and acidic residues" evidence="1">
    <location>
        <begin position="17"/>
        <end position="27"/>
    </location>
</feature>
<dbReference type="Proteomes" id="UP001172457">
    <property type="component" value="Chromosome 7"/>
</dbReference>
<proteinExistence type="predicted"/>
<evidence type="ECO:0000259" key="2">
    <source>
        <dbReference type="Pfam" id="PF14291"/>
    </source>
</evidence>
<dbReference type="InterPro" id="IPR025398">
    <property type="entry name" value="DUF4371"/>
</dbReference>
<comment type="caution">
    <text evidence="3">The sequence shown here is derived from an EMBL/GenBank/DDBJ whole genome shotgun (WGS) entry which is preliminary data.</text>
</comment>